<comment type="cofactor">
    <cofactor evidence="1">
        <name>[4Fe-4S] cluster</name>
        <dbReference type="ChEBI" id="CHEBI:49883"/>
    </cofactor>
</comment>
<keyword evidence="8" id="KW-1185">Reference proteome</keyword>
<keyword evidence="2" id="KW-0949">S-adenosyl-L-methionine</keyword>
<dbReference type="CDD" id="cd01335">
    <property type="entry name" value="Radical_SAM"/>
    <property type="match status" value="1"/>
</dbReference>
<evidence type="ECO:0000313" key="7">
    <source>
        <dbReference type="EMBL" id="SHF02131.1"/>
    </source>
</evidence>
<name>A0A1M4Y8Q5_MARH1</name>
<dbReference type="SFLD" id="SFLDG01082">
    <property type="entry name" value="B12-binding_domain_containing"/>
    <property type="match status" value="1"/>
</dbReference>
<dbReference type="InterPro" id="IPR051198">
    <property type="entry name" value="BchE-like"/>
</dbReference>
<dbReference type="PROSITE" id="PS51918">
    <property type="entry name" value="RADICAL_SAM"/>
    <property type="match status" value="1"/>
</dbReference>
<dbReference type="InterPro" id="IPR023404">
    <property type="entry name" value="rSAM_horseshoe"/>
</dbReference>
<dbReference type="InterPro" id="IPR006638">
    <property type="entry name" value="Elp3/MiaA/NifB-like_rSAM"/>
</dbReference>
<evidence type="ECO:0000256" key="3">
    <source>
        <dbReference type="ARBA" id="ARBA00022723"/>
    </source>
</evidence>
<dbReference type="GO" id="GO:0051536">
    <property type="term" value="F:iron-sulfur cluster binding"/>
    <property type="evidence" value="ECO:0007669"/>
    <property type="project" value="UniProtKB-KW"/>
</dbReference>
<dbReference type="RefSeq" id="WP_072865262.1">
    <property type="nucleotide sequence ID" value="NZ_FQUI01000029.1"/>
</dbReference>
<evidence type="ECO:0000256" key="4">
    <source>
        <dbReference type="ARBA" id="ARBA00023004"/>
    </source>
</evidence>
<dbReference type="Gene3D" id="3.80.30.20">
    <property type="entry name" value="tm_1862 like domain"/>
    <property type="match status" value="1"/>
</dbReference>
<comment type="caution">
    <text evidence="7">The sequence shown here is derived from an EMBL/GenBank/DDBJ whole genome shotgun (WGS) entry which is preliminary data.</text>
</comment>
<feature type="domain" description="Radical SAM core" evidence="6">
    <location>
        <begin position="177"/>
        <end position="398"/>
    </location>
</feature>
<sequence>MNYLLIDPQIKNADYDFPNIRLTTCEAVLKERYNIEILEFFYEKEIDKLTLDQFKKYKYDLFYKELFFKINNVQIVYIECEYGFLNDCIEISKIIKKINNNIIIVVGGIFINYLYNGNILYEVSKFTKYIDYYFVGDYIYLLNNIEIIKKNKKIYYKNFELKQNTLKVSWEKFNLKSYKNLMVPVFFSNGCRYNKCMFCDENLIWGNRKYIYRDVEHVLTELKYYFEKYKITNFYFWDSSIVSHPDFKILCKKLSNFDIEIKWVGLSRIDELNEEKVKMLKDSNCQTIELGLEALDDHTLKNIKKGISIKDIYKTVELLKKYKINVEGSFIIGIPGDNKKIINQRITLASNLDLNYYRWHNYQIPSISLKLKNIIFEYQEFLNLDLNIPNHLIRESINDNIGYFDMHIADKTFFYKLTRFPKLKIGYLSVQEIIELTYSAIEKTNISRKNKALHSPFM</sequence>
<dbReference type="GO" id="GO:0046872">
    <property type="term" value="F:metal ion binding"/>
    <property type="evidence" value="ECO:0007669"/>
    <property type="project" value="UniProtKB-KW"/>
</dbReference>
<protein>
    <submittedName>
        <fullName evidence="7">Radical SAM superfamily enzyme YgiQ, UPF0313 family</fullName>
    </submittedName>
</protein>
<evidence type="ECO:0000256" key="1">
    <source>
        <dbReference type="ARBA" id="ARBA00001966"/>
    </source>
</evidence>
<dbReference type="InterPro" id="IPR058240">
    <property type="entry name" value="rSAM_sf"/>
</dbReference>
<dbReference type="STRING" id="1122195.SAMN02745164_01618"/>
<dbReference type="OrthoDB" id="9801424at2"/>
<gene>
    <name evidence="7" type="ORF">SAMN02745164_01618</name>
</gene>
<reference evidence="7" key="1">
    <citation type="submission" date="2016-11" db="EMBL/GenBank/DDBJ databases">
        <authorList>
            <person name="Varghese N."/>
            <person name="Submissions S."/>
        </authorList>
    </citation>
    <scope>NUCLEOTIDE SEQUENCE [LARGE SCALE GENOMIC DNA]</scope>
    <source>
        <strain evidence="7">DSM 16785</strain>
    </source>
</reference>
<dbReference type="GO" id="GO:0003824">
    <property type="term" value="F:catalytic activity"/>
    <property type="evidence" value="ECO:0007669"/>
    <property type="project" value="InterPro"/>
</dbReference>
<evidence type="ECO:0000313" key="8">
    <source>
        <dbReference type="Proteomes" id="UP000184334"/>
    </source>
</evidence>
<keyword evidence="5" id="KW-0411">Iron-sulfur</keyword>
<dbReference type="InterPro" id="IPR007197">
    <property type="entry name" value="rSAM"/>
</dbReference>
<dbReference type="PANTHER" id="PTHR43409:SF7">
    <property type="entry name" value="BLL1977 PROTEIN"/>
    <property type="match status" value="1"/>
</dbReference>
<keyword evidence="4" id="KW-0408">Iron</keyword>
<organism evidence="7 8">
    <name type="scientific">Marinitoga hydrogenitolerans (strain DSM 16785 / JCM 12826 / AT1271)</name>
    <dbReference type="NCBI Taxonomy" id="1122195"/>
    <lineage>
        <taxon>Bacteria</taxon>
        <taxon>Thermotogati</taxon>
        <taxon>Thermotogota</taxon>
        <taxon>Thermotogae</taxon>
        <taxon>Petrotogales</taxon>
        <taxon>Petrotogaceae</taxon>
        <taxon>Marinitoga</taxon>
    </lineage>
</organism>
<dbReference type="PANTHER" id="PTHR43409">
    <property type="entry name" value="ANAEROBIC MAGNESIUM-PROTOPORPHYRIN IX MONOMETHYL ESTER CYCLASE-RELATED"/>
    <property type="match status" value="1"/>
</dbReference>
<evidence type="ECO:0000259" key="6">
    <source>
        <dbReference type="PROSITE" id="PS51918"/>
    </source>
</evidence>
<dbReference type="Pfam" id="PF04055">
    <property type="entry name" value="Radical_SAM"/>
    <property type="match status" value="1"/>
</dbReference>
<dbReference type="SUPFAM" id="SSF102114">
    <property type="entry name" value="Radical SAM enzymes"/>
    <property type="match status" value="1"/>
</dbReference>
<dbReference type="EMBL" id="FQUI01000029">
    <property type="protein sequence ID" value="SHF02131.1"/>
    <property type="molecule type" value="Genomic_DNA"/>
</dbReference>
<evidence type="ECO:0000256" key="5">
    <source>
        <dbReference type="ARBA" id="ARBA00023014"/>
    </source>
</evidence>
<accession>A0A1M4Y8Q5</accession>
<dbReference type="SFLD" id="SFLDS00029">
    <property type="entry name" value="Radical_SAM"/>
    <property type="match status" value="1"/>
</dbReference>
<dbReference type="Proteomes" id="UP000184334">
    <property type="component" value="Unassembled WGS sequence"/>
</dbReference>
<dbReference type="SMART" id="SM00729">
    <property type="entry name" value="Elp3"/>
    <property type="match status" value="1"/>
</dbReference>
<keyword evidence="3" id="KW-0479">Metal-binding</keyword>
<evidence type="ECO:0000256" key="2">
    <source>
        <dbReference type="ARBA" id="ARBA00022691"/>
    </source>
</evidence>
<proteinExistence type="predicted"/>
<dbReference type="AlphaFoldDB" id="A0A1M4Y8Q5"/>